<feature type="coiled-coil region" evidence="1">
    <location>
        <begin position="60"/>
        <end position="101"/>
    </location>
</feature>
<gene>
    <name evidence="3" type="ORF">BJ508DRAFT_326251</name>
</gene>
<evidence type="ECO:0000256" key="1">
    <source>
        <dbReference type="SAM" id="Coils"/>
    </source>
</evidence>
<proteinExistence type="predicted"/>
<reference evidence="3 4" key="1">
    <citation type="journal article" date="2018" name="Nat. Ecol. Evol.">
        <title>Pezizomycetes genomes reveal the molecular basis of ectomycorrhizal truffle lifestyle.</title>
        <authorList>
            <person name="Murat C."/>
            <person name="Payen T."/>
            <person name="Noel B."/>
            <person name="Kuo A."/>
            <person name="Morin E."/>
            <person name="Chen J."/>
            <person name="Kohler A."/>
            <person name="Krizsan K."/>
            <person name="Balestrini R."/>
            <person name="Da Silva C."/>
            <person name="Montanini B."/>
            <person name="Hainaut M."/>
            <person name="Levati E."/>
            <person name="Barry K.W."/>
            <person name="Belfiori B."/>
            <person name="Cichocki N."/>
            <person name="Clum A."/>
            <person name="Dockter R.B."/>
            <person name="Fauchery L."/>
            <person name="Guy J."/>
            <person name="Iotti M."/>
            <person name="Le Tacon F."/>
            <person name="Lindquist E.A."/>
            <person name="Lipzen A."/>
            <person name="Malagnac F."/>
            <person name="Mello A."/>
            <person name="Molinier V."/>
            <person name="Miyauchi S."/>
            <person name="Poulain J."/>
            <person name="Riccioni C."/>
            <person name="Rubini A."/>
            <person name="Sitrit Y."/>
            <person name="Splivallo R."/>
            <person name="Traeger S."/>
            <person name="Wang M."/>
            <person name="Zifcakova L."/>
            <person name="Wipf D."/>
            <person name="Zambonelli A."/>
            <person name="Paolocci F."/>
            <person name="Nowrousian M."/>
            <person name="Ottonello S."/>
            <person name="Baldrian P."/>
            <person name="Spatafora J.W."/>
            <person name="Henrissat B."/>
            <person name="Nagy L.G."/>
            <person name="Aury J.M."/>
            <person name="Wincker P."/>
            <person name="Grigoriev I.V."/>
            <person name="Bonfante P."/>
            <person name="Martin F.M."/>
        </authorList>
    </citation>
    <scope>NUCLEOTIDE SEQUENCE [LARGE SCALE GENOMIC DNA]</scope>
    <source>
        <strain evidence="3 4">RN42</strain>
    </source>
</reference>
<keyword evidence="4" id="KW-1185">Reference proteome</keyword>
<feature type="region of interest" description="Disordered" evidence="2">
    <location>
        <begin position="110"/>
        <end position="131"/>
    </location>
</feature>
<feature type="non-terminal residue" evidence="3">
    <location>
        <position position="319"/>
    </location>
</feature>
<feature type="region of interest" description="Disordered" evidence="2">
    <location>
        <begin position="189"/>
        <end position="220"/>
    </location>
</feature>
<organism evidence="3 4">
    <name type="scientific">Ascobolus immersus RN42</name>
    <dbReference type="NCBI Taxonomy" id="1160509"/>
    <lineage>
        <taxon>Eukaryota</taxon>
        <taxon>Fungi</taxon>
        <taxon>Dikarya</taxon>
        <taxon>Ascomycota</taxon>
        <taxon>Pezizomycotina</taxon>
        <taxon>Pezizomycetes</taxon>
        <taxon>Pezizales</taxon>
        <taxon>Ascobolaceae</taxon>
        <taxon>Ascobolus</taxon>
    </lineage>
</organism>
<feature type="compositionally biased region" description="Pro residues" evidence="2">
    <location>
        <begin position="113"/>
        <end position="127"/>
    </location>
</feature>
<dbReference type="AlphaFoldDB" id="A0A3N4I649"/>
<evidence type="ECO:0000256" key="2">
    <source>
        <dbReference type="SAM" id="MobiDB-lite"/>
    </source>
</evidence>
<feature type="region of interest" description="Disordered" evidence="2">
    <location>
        <begin position="250"/>
        <end position="319"/>
    </location>
</feature>
<evidence type="ECO:0000313" key="3">
    <source>
        <dbReference type="EMBL" id="RPA81562.1"/>
    </source>
</evidence>
<name>A0A3N4I649_ASCIM</name>
<accession>A0A3N4I649</accession>
<keyword evidence="1" id="KW-0175">Coiled coil</keyword>
<dbReference type="EMBL" id="ML119678">
    <property type="protein sequence ID" value="RPA81562.1"/>
    <property type="molecule type" value="Genomic_DNA"/>
</dbReference>
<evidence type="ECO:0000313" key="4">
    <source>
        <dbReference type="Proteomes" id="UP000275078"/>
    </source>
</evidence>
<feature type="compositionally biased region" description="Low complexity" evidence="2">
    <location>
        <begin position="271"/>
        <end position="286"/>
    </location>
</feature>
<sequence length="319" mass="34655">MDRLKAGDDVFPWCMEQLALLRRTGLVEPSQQLQTLYNCFDKPLQDIFPPPDGFTQSSYLAALKAKAQSYKDRLAAENASMQALQTQVADQSKQLADLLAALRGQPQVLAQPAPQPSTQPTTNPPQPNGQFPAILQQYLQSTVPPATNTSQPNGQLPAILQQYLQPNPVQTQLPQYPMQMHAVQSQPAASSSYSYPQPALPAQQSYNATPSSVPQSGSYGFDNQAGFAQFQAPAYPSQFAPQYGASGQHLAPSAYGQPHYGMGQPAPPASVPFGQQYGQQPQHYGQQPPPQPVQPQVNRFNFHAPQPAPSLQFANQAGY</sequence>
<dbReference type="Proteomes" id="UP000275078">
    <property type="component" value="Unassembled WGS sequence"/>
</dbReference>
<protein>
    <submittedName>
        <fullName evidence="3">Uncharacterized protein</fullName>
    </submittedName>
</protein>
<feature type="compositionally biased region" description="Polar residues" evidence="2">
    <location>
        <begin position="202"/>
        <end position="218"/>
    </location>
</feature>